<keyword evidence="4" id="KW-1185">Reference proteome</keyword>
<dbReference type="RefSeq" id="WP_268045557.1">
    <property type="nucleotide sequence ID" value="NZ_CP104064.1"/>
</dbReference>
<reference evidence="3" key="1">
    <citation type="submission" date="2022-08" db="EMBL/GenBank/DDBJ databases">
        <title>Alicyclobacillus dauci DSM2870, complete genome.</title>
        <authorList>
            <person name="Wang Q."/>
            <person name="Cai R."/>
            <person name="Wang Z."/>
        </authorList>
    </citation>
    <scope>NUCLEOTIDE SEQUENCE</scope>
    <source>
        <strain evidence="3">DSM 28700</strain>
    </source>
</reference>
<dbReference type="SUPFAM" id="SSF52096">
    <property type="entry name" value="ClpP/crotonase"/>
    <property type="match status" value="1"/>
</dbReference>
<dbReference type="EMBL" id="CP104064">
    <property type="protein sequence ID" value="WAH38015.1"/>
    <property type="molecule type" value="Genomic_DNA"/>
</dbReference>
<dbReference type="CDD" id="cd06558">
    <property type="entry name" value="crotonase-like"/>
    <property type="match status" value="1"/>
</dbReference>
<evidence type="ECO:0000313" key="4">
    <source>
        <dbReference type="Proteomes" id="UP001164803"/>
    </source>
</evidence>
<evidence type="ECO:0000256" key="1">
    <source>
        <dbReference type="ARBA" id="ARBA00005254"/>
    </source>
</evidence>
<dbReference type="InterPro" id="IPR001753">
    <property type="entry name" value="Enoyl-CoA_hydra/iso"/>
</dbReference>
<sequence length="270" mass="29992">MTTTTTNVEILQGDWDHLRVEKRRDRKTATVVLDRPEKMNTLSYIARAHLNDIFDLLNRDDEVHVIILKGEGDRAFTSGGTIVQFMERHPEELSVLHKNVAAPERSPKPVIAQLQGYTFGVGLEIAMACDFRVASETTLLALPELRLGMIPGSGGTQRIARMVGLGRAKDMIMRARRIPAKEALDWGLLTMVVPQDELESAVDSLVDELLQFSPLATRVLKQVLNASQEGSLQSGLEIEGYAYGMLRSTADFKEGVEAFAEKRKPNFTGE</sequence>
<proteinExistence type="inferred from homology"/>
<dbReference type="PANTHER" id="PTHR11941">
    <property type="entry name" value="ENOYL-COA HYDRATASE-RELATED"/>
    <property type="match status" value="1"/>
</dbReference>
<evidence type="ECO:0000256" key="2">
    <source>
        <dbReference type="ARBA" id="ARBA00023239"/>
    </source>
</evidence>
<dbReference type="Pfam" id="PF00378">
    <property type="entry name" value="ECH_1"/>
    <property type="match status" value="1"/>
</dbReference>
<dbReference type="Gene3D" id="1.10.12.10">
    <property type="entry name" value="Lyase 2-enoyl-coa Hydratase, Chain A, domain 2"/>
    <property type="match status" value="1"/>
</dbReference>
<gene>
    <name evidence="3" type="ORF">NZD86_05870</name>
</gene>
<protein>
    <submittedName>
        <fullName evidence="3">Enoyl-CoA hydratase-related protein</fullName>
    </submittedName>
</protein>
<organism evidence="3 4">
    <name type="scientific">Alicyclobacillus dauci</name>
    <dbReference type="NCBI Taxonomy" id="1475485"/>
    <lineage>
        <taxon>Bacteria</taxon>
        <taxon>Bacillati</taxon>
        <taxon>Bacillota</taxon>
        <taxon>Bacilli</taxon>
        <taxon>Bacillales</taxon>
        <taxon>Alicyclobacillaceae</taxon>
        <taxon>Alicyclobacillus</taxon>
    </lineage>
</organism>
<dbReference type="InterPro" id="IPR014748">
    <property type="entry name" value="Enoyl-CoA_hydra_C"/>
</dbReference>
<evidence type="ECO:0000313" key="3">
    <source>
        <dbReference type="EMBL" id="WAH38015.1"/>
    </source>
</evidence>
<keyword evidence="2" id="KW-0456">Lyase</keyword>
<dbReference type="Proteomes" id="UP001164803">
    <property type="component" value="Chromosome"/>
</dbReference>
<accession>A0ABY6Z7M1</accession>
<dbReference type="Gene3D" id="3.90.226.10">
    <property type="entry name" value="2-enoyl-CoA Hydratase, Chain A, domain 1"/>
    <property type="match status" value="1"/>
</dbReference>
<dbReference type="InterPro" id="IPR029045">
    <property type="entry name" value="ClpP/crotonase-like_dom_sf"/>
</dbReference>
<name>A0ABY6Z7M1_9BACL</name>
<comment type="similarity">
    <text evidence="1">Belongs to the enoyl-CoA hydratase/isomerase family.</text>
</comment>
<dbReference type="PANTHER" id="PTHR11941:SF54">
    <property type="entry name" value="ENOYL-COA HYDRATASE, MITOCHONDRIAL"/>
    <property type="match status" value="1"/>
</dbReference>